<dbReference type="PROSITE" id="PS50043">
    <property type="entry name" value="HTH_LUXR_2"/>
    <property type="match status" value="1"/>
</dbReference>
<dbReference type="Proteomes" id="UP000238563">
    <property type="component" value="Unassembled WGS sequence"/>
</dbReference>
<dbReference type="GO" id="GO:0006355">
    <property type="term" value="P:regulation of DNA-templated transcription"/>
    <property type="evidence" value="ECO:0007669"/>
    <property type="project" value="InterPro"/>
</dbReference>
<dbReference type="SUPFAM" id="SSF52172">
    <property type="entry name" value="CheY-like"/>
    <property type="match status" value="1"/>
</dbReference>
<dbReference type="GO" id="GO:0000160">
    <property type="term" value="P:phosphorelay signal transduction system"/>
    <property type="evidence" value="ECO:0007669"/>
    <property type="project" value="InterPro"/>
</dbReference>
<dbReference type="InterPro" id="IPR039420">
    <property type="entry name" value="WalR-like"/>
</dbReference>
<reference evidence="8 9" key="1">
    <citation type="submission" date="2018-02" db="EMBL/GenBank/DDBJ databases">
        <title>The draft genome of Phyllobacterium myrsinacearum DSM5892.</title>
        <authorList>
            <person name="Li L."/>
            <person name="Liu L."/>
            <person name="Zhang X."/>
            <person name="Wang T."/>
        </authorList>
    </citation>
    <scope>NUCLEOTIDE SEQUENCE [LARGE SCALE GENOMIC DNA]</scope>
    <source>
        <strain evidence="8 9">DSM 5892</strain>
    </source>
</reference>
<dbReference type="PANTHER" id="PTHR43214">
    <property type="entry name" value="TWO-COMPONENT RESPONSE REGULATOR"/>
    <property type="match status" value="1"/>
</dbReference>
<feature type="modified residue" description="4-aspartylphosphate" evidence="5">
    <location>
        <position position="57"/>
    </location>
</feature>
<comment type="caution">
    <text evidence="8">The sequence shown here is derived from an EMBL/GenBank/DDBJ whole genome shotgun (WGS) entry which is preliminary data.</text>
</comment>
<dbReference type="PRINTS" id="PR00038">
    <property type="entry name" value="HTHLUXR"/>
</dbReference>
<evidence type="ECO:0000256" key="5">
    <source>
        <dbReference type="PROSITE-ProRule" id="PRU00169"/>
    </source>
</evidence>
<proteinExistence type="predicted"/>
<evidence type="ECO:0000256" key="4">
    <source>
        <dbReference type="ARBA" id="ARBA00023163"/>
    </source>
</evidence>
<dbReference type="InterPro" id="IPR058245">
    <property type="entry name" value="NreC/VraR/RcsB-like_REC"/>
</dbReference>
<evidence type="ECO:0000313" key="8">
    <source>
        <dbReference type="EMBL" id="PRD50047.1"/>
    </source>
</evidence>
<keyword evidence="2" id="KW-0805">Transcription regulation</keyword>
<accession>A0A2S9JB67</accession>
<keyword evidence="9" id="KW-1185">Reference proteome</keyword>
<dbReference type="InterPro" id="IPR000792">
    <property type="entry name" value="Tscrpt_reg_LuxR_C"/>
</dbReference>
<evidence type="ECO:0000256" key="3">
    <source>
        <dbReference type="ARBA" id="ARBA00023125"/>
    </source>
</evidence>
<dbReference type="SUPFAM" id="SSF46894">
    <property type="entry name" value="C-terminal effector domain of the bipartite response regulators"/>
    <property type="match status" value="1"/>
</dbReference>
<sequence length="220" mass="23948">MLELSRVILADDHAIVREGLKLLLSTVDGMTVAGEAADGDTVERLLRETAADLLILDLGMPGVNGFQFIRNVRAAWPGLRILIVTANLEPRSVRAAFEAGANGYLTKSGDAVEFLAAIDAMRCGEPYVAEEVRFAVDHHGRQDGFHEPKPSIASPVELTRREQQILTLIPHGISTRDIAERLGISPLTARKHRENLMRKLNLHSGAELTAYAIRLGLSAG</sequence>
<dbReference type="Pfam" id="PF00072">
    <property type="entry name" value="Response_reg"/>
    <property type="match status" value="1"/>
</dbReference>
<evidence type="ECO:0000256" key="2">
    <source>
        <dbReference type="ARBA" id="ARBA00023015"/>
    </source>
</evidence>
<evidence type="ECO:0000256" key="1">
    <source>
        <dbReference type="ARBA" id="ARBA00022553"/>
    </source>
</evidence>
<dbReference type="PROSITE" id="PS50110">
    <property type="entry name" value="RESPONSE_REGULATORY"/>
    <property type="match status" value="1"/>
</dbReference>
<dbReference type="Gene3D" id="3.40.50.2300">
    <property type="match status" value="1"/>
</dbReference>
<dbReference type="Pfam" id="PF00196">
    <property type="entry name" value="GerE"/>
    <property type="match status" value="1"/>
</dbReference>
<dbReference type="PANTHER" id="PTHR43214:SF41">
    <property type="entry name" value="NITRATE_NITRITE RESPONSE REGULATOR PROTEIN NARP"/>
    <property type="match status" value="1"/>
</dbReference>
<dbReference type="AlphaFoldDB" id="A0A2S9JB67"/>
<dbReference type="InterPro" id="IPR016032">
    <property type="entry name" value="Sig_transdc_resp-reg_C-effctor"/>
</dbReference>
<feature type="domain" description="HTH luxR-type" evidence="6">
    <location>
        <begin position="151"/>
        <end position="216"/>
    </location>
</feature>
<name>A0A2S9JB67_9HYPH</name>
<protein>
    <submittedName>
        <fullName evidence="8">DNA-binding response regulator</fullName>
    </submittedName>
</protein>
<evidence type="ECO:0000259" key="7">
    <source>
        <dbReference type="PROSITE" id="PS50110"/>
    </source>
</evidence>
<dbReference type="EMBL" id="PVBT01000008">
    <property type="protein sequence ID" value="PRD50047.1"/>
    <property type="molecule type" value="Genomic_DNA"/>
</dbReference>
<keyword evidence="3 8" id="KW-0238">DNA-binding</keyword>
<dbReference type="GO" id="GO:0003677">
    <property type="term" value="F:DNA binding"/>
    <property type="evidence" value="ECO:0007669"/>
    <property type="project" value="UniProtKB-KW"/>
</dbReference>
<organism evidence="8 9">
    <name type="scientific">Phyllobacterium myrsinacearum</name>
    <dbReference type="NCBI Taxonomy" id="28101"/>
    <lineage>
        <taxon>Bacteria</taxon>
        <taxon>Pseudomonadati</taxon>
        <taxon>Pseudomonadota</taxon>
        <taxon>Alphaproteobacteria</taxon>
        <taxon>Hyphomicrobiales</taxon>
        <taxon>Phyllobacteriaceae</taxon>
        <taxon>Phyllobacterium</taxon>
    </lineage>
</organism>
<dbReference type="RefSeq" id="WP_105736867.1">
    <property type="nucleotide sequence ID" value="NZ_PVBT01000008.1"/>
</dbReference>
<gene>
    <name evidence="8" type="ORF">C5750_22185</name>
</gene>
<dbReference type="OrthoDB" id="9782896at2"/>
<keyword evidence="4" id="KW-0804">Transcription</keyword>
<dbReference type="CDD" id="cd06170">
    <property type="entry name" value="LuxR_C_like"/>
    <property type="match status" value="1"/>
</dbReference>
<keyword evidence="1 5" id="KW-0597">Phosphoprotein</keyword>
<feature type="domain" description="Response regulatory" evidence="7">
    <location>
        <begin position="6"/>
        <end position="122"/>
    </location>
</feature>
<dbReference type="SMART" id="SM00421">
    <property type="entry name" value="HTH_LUXR"/>
    <property type="match status" value="1"/>
</dbReference>
<evidence type="ECO:0000259" key="6">
    <source>
        <dbReference type="PROSITE" id="PS50043"/>
    </source>
</evidence>
<dbReference type="InterPro" id="IPR001789">
    <property type="entry name" value="Sig_transdc_resp-reg_receiver"/>
</dbReference>
<dbReference type="InterPro" id="IPR011006">
    <property type="entry name" value="CheY-like_superfamily"/>
</dbReference>
<evidence type="ECO:0000313" key="9">
    <source>
        <dbReference type="Proteomes" id="UP000238563"/>
    </source>
</evidence>
<dbReference type="CDD" id="cd17535">
    <property type="entry name" value="REC_NarL-like"/>
    <property type="match status" value="1"/>
</dbReference>
<dbReference type="SMART" id="SM00448">
    <property type="entry name" value="REC"/>
    <property type="match status" value="1"/>
</dbReference>